<dbReference type="AlphaFoldDB" id="A0A5J4PYB6"/>
<protein>
    <submittedName>
        <fullName evidence="1">Orotate phosphoribosyltransferase</fullName>
        <ecNumber evidence="1">2.4.2.10</ecNumber>
    </submittedName>
</protein>
<proteinExistence type="predicted"/>
<feature type="non-terminal residue" evidence="1">
    <location>
        <position position="1"/>
    </location>
</feature>
<organism evidence="1">
    <name type="scientific">termite gut metagenome</name>
    <dbReference type="NCBI Taxonomy" id="433724"/>
    <lineage>
        <taxon>unclassified sequences</taxon>
        <taxon>metagenomes</taxon>
        <taxon>organismal metagenomes</taxon>
    </lineage>
</organism>
<dbReference type="EMBL" id="SNRY01005983">
    <property type="protein sequence ID" value="KAA6313624.1"/>
    <property type="molecule type" value="Genomic_DNA"/>
</dbReference>
<reference evidence="1" key="1">
    <citation type="submission" date="2019-03" db="EMBL/GenBank/DDBJ databases">
        <title>Single cell metagenomics reveals metabolic interactions within the superorganism composed of flagellate Streblomastix strix and complex community of Bacteroidetes bacteria on its surface.</title>
        <authorList>
            <person name="Treitli S.C."/>
            <person name="Kolisko M."/>
            <person name="Husnik F."/>
            <person name="Keeling P."/>
            <person name="Hampl V."/>
        </authorList>
    </citation>
    <scope>NUCLEOTIDE SEQUENCE</scope>
    <source>
        <strain evidence="1">STM</strain>
    </source>
</reference>
<keyword evidence="1" id="KW-0328">Glycosyltransferase</keyword>
<sequence length="23" mass="2871">KEDIKTLEKWRESPVNWQPENLM</sequence>
<gene>
    <name evidence="2" type="ORF">EZS27_035525</name>
    <name evidence="1" type="ORF">EZS27_035633</name>
</gene>
<accession>A0A5J4PYB6</accession>
<name>A0A5J4PYB6_9ZZZZ</name>
<evidence type="ECO:0000313" key="1">
    <source>
        <dbReference type="EMBL" id="KAA6313624.1"/>
    </source>
</evidence>
<evidence type="ECO:0000313" key="2">
    <source>
        <dbReference type="EMBL" id="KAA6313756.1"/>
    </source>
</evidence>
<dbReference type="EC" id="2.4.2.10" evidence="1"/>
<keyword evidence="1" id="KW-0808">Transferase</keyword>
<dbReference type="GO" id="GO:0004588">
    <property type="term" value="F:orotate phosphoribosyltransferase activity"/>
    <property type="evidence" value="ECO:0007669"/>
    <property type="project" value="UniProtKB-EC"/>
</dbReference>
<comment type="caution">
    <text evidence="1">The sequence shown here is derived from an EMBL/GenBank/DDBJ whole genome shotgun (WGS) entry which is preliminary data.</text>
</comment>
<dbReference type="EMBL" id="SNRY01005931">
    <property type="protein sequence ID" value="KAA6313756.1"/>
    <property type="molecule type" value="Genomic_DNA"/>
</dbReference>